<dbReference type="Pfam" id="PF03713">
    <property type="entry name" value="DUF305"/>
    <property type="match status" value="1"/>
</dbReference>
<feature type="compositionally biased region" description="Polar residues" evidence="1">
    <location>
        <begin position="86"/>
        <end position="97"/>
    </location>
</feature>
<dbReference type="InterPro" id="IPR005183">
    <property type="entry name" value="DUF305_CopM-like"/>
</dbReference>
<sequence>MRLTPAMIPWENENMPGTMGRLNFDSTGRSREPRPLASTLAAFGGWFLTAVFCGGPSAPAHAQQAQTGSAPVVVQPGAPGTPSRRLPSSTTATAPQRSQADVEFMQGMIMHHGQAVEMTALIPSHTENKEIRSLGARIGLSQADEMKFMKRWLTARGESVSMSMPGMPDMDKSGGPMQAMPGMLTPKQMEALQQARGAEFDQLFLTGMIQHHNGALVMVRQLFDTPGAGQDAELFDFATDADNSQRAEIGIMQNMLKEKR</sequence>
<dbReference type="Gene3D" id="1.20.1260.10">
    <property type="match status" value="1"/>
</dbReference>
<dbReference type="InterPro" id="IPR012347">
    <property type="entry name" value="Ferritin-like"/>
</dbReference>
<proteinExistence type="predicted"/>
<evidence type="ECO:0000259" key="2">
    <source>
        <dbReference type="Pfam" id="PF03713"/>
    </source>
</evidence>
<dbReference type="AlphaFoldDB" id="A0A852VAP0"/>
<dbReference type="PANTHER" id="PTHR36933">
    <property type="entry name" value="SLL0788 PROTEIN"/>
    <property type="match status" value="1"/>
</dbReference>
<dbReference type="PANTHER" id="PTHR36933:SF1">
    <property type="entry name" value="SLL0788 PROTEIN"/>
    <property type="match status" value="1"/>
</dbReference>
<dbReference type="Proteomes" id="UP000564385">
    <property type="component" value="Unassembled WGS sequence"/>
</dbReference>
<feature type="domain" description="DUF305" evidence="2">
    <location>
        <begin position="101"/>
        <end position="256"/>
    </location>
</feature>
<comment type="caution">
    <text evidence="3">The sequence shown here is derived from an EMBL/GenBank/DDBJ whole genome shotgun (WGS) entry which is preliminary data.</text>
</comment>
<evidence type="ECO:0000313" key="3">
    <source>
        <dbReference type="EMBL" id="NYF88371.1"/>
    </source>
</evidence>
<name>A0A852VAP0_9BACT</name>
<organism evidence="3 4">
    <name type="scientific">Tunturiibacter lichenicola</name>
    <dbReference type="NCBI Taxonomy" id="2051959"/>
    <lineage>
        <taxon>Bacteria</taxon>
        <taxon>Pseudomonadati</taxon>
        <taxon>Acidobacteriota</taxon>
        <taxon>Terriglobia</taxon>
        <taxon>Terriglobales</taxon>
        <taxon>Acidobacteriaceae</taxon>
        <taxon>Tunturiibacter</taxon>
    </lineage>
</organism>
<gene>
    <name evidence="3" type="ORF">HDF08_000438</name>
</gene>
<feature type="region of interest" description="Disordered" evidence="1">
    <location>
        <begin position="57"/>
        <end position="97"/>
    </location>
</feature>
<dbReference type="EMBL" id="JACCCU010000001">
    <property type="protein sequence ID" value="NYF88371.1"/>
    <property type="molecule type" value="Genomic_DNA"/>
</dbReference>
<accession>A0A852VAP0</accession>
<reference evidence="3 4" key="1">
    <citation type="submission" date="2020-07" db="EMBL/GenBank/DDBJ databases">
        <title>Genomic Encyclopedia of Type Strains, Phase IV (KMG-V): Genome sequencing to study the core and pangenomes of soil and plant-associated prokaryotes.</title>
        <authorList>
            <person name="Whitman W."/>
        </authorList>
    </citation>
    <scope>NUCLEOTIDE SEQUENCE [LARGE SCALE GENOMIC DNA]</scope>
    <source>
        <strain evidence="3 4">M8UP22</strain>
    </source>
</reference>
<protein>
    <submittedName>
        <fullName evidence="3">Uncharacterized protein (DUF305 family)</fullName>
    </submittedName>
</protein>
<evidence type="ECO:0000313" key="4">
    <source>
        <dbReference type="Proteomes" id="UP000564385"/>
    </source>
</evidence>
<evidence type="ECO:0000256" key="1">
    <source>
        <dbReference type="SAM" id="MobiDB-lite"/>
    </source>
</evidence>